<accession>A0A345MKB1</accession>
<evidence type="ECO:0000313" key="1">
    <source>
        <dbReference type="EMBL" id="AXH71293.1"/>
    </source>
</evidence>
<proteinExistence type="predicted"/>
<gene>
    <name evidence="1" type="ORF">BSP38_251</name>
</gene>
<dbReference type="Proteomes" id="UP000260425">
    <property type="component" value="Segment"/>
</dbReference>
<protein>
    <submittedName>
        <fullName evidence="1">Uncharacterized protein</fullName>
    </submittedName>
</protein>
<evidence type="ECO:0000313" key="2">
    <source>
        <dbReference type="Proteomes" id="UP000260425"/>
    </source>
</evidence>
<reference evidence="1 2" key="1">
    <citation type="submission" date="2018-07" db="EMBL/GenBank/DDBJ databases">
        <title>Complete nucleotide sequence of Bacillus phage BSP38.</title>
        <authorList>
            <person name="Ghosh K."/>
            <person name="Kim K.-P."/>
        </authorList>
    </citation>
    <scope>NUCLEOTIDE SEQUENCE [LARGE SCALE GENOMIC DNA]</scope>
</reference>
<name>A0A345MKB1_BPBSP</name>
<keyword evidence="2" id="KW-1185">Reference proteome</keyword>
<organism evidence="1 2">
    <name type="scientific">Bacillus phage BSP38</name>
    <dbReference type="NCBI Taxonomy" id="2283013"/>
    <lineage>
        <taxon>Viruses</taxon>
        <taxon>Duplodnaviria</taxon>
        <taxon>Heunggongvirae</taxon>
        <taxon>Uroviricota</taxon>
        <taxon>Caudoviricetes</taxon>
        <taxon>Herelleviridae</taxon>
        <taxon>Bastillevirinae</taxon>
        <taxon>Jeonjuvirus</taxon>
        <taxon>Jeonjuvirus BSP38</taxon>
    </lineage>
</organism>
<organismHost>
    <name type="scientific">Bacillus subtilis</name>
    <dbReference type="NCBI Taxonomy" id="1423"/>
</organismHost>
<dbReference type="EMBL" id="MH606185">
    <property type="protein sequence ID" value="AXH71293.1"/>
    <property type="molecule type" value="Genomic_DNA"/>
</dbReference>
<sequence>MTERKKFLAISYRDLLEVFKDAYTIHVTISIWTYRSKRKQFIIPLSSTYSHFDNDLNFTYKDKDFVFKTVEGKQHKFHYTDLKTVKVDHIELIPPLDYINVSIVSDNGEEK</sequence>